<name>A0A0L9UYP0_PHAAN</name>
<dbReference type="EMBL" id="CM003377">
    <property type="protein sequence ID" value="KOM47903.1"/>
    <property type="molecule type" value="Genomic_DNA"/>
</dbReference>
<reference evidence="3" key="1">
    <citation type="journal article" date="2015" name="Proc. Natl. Acad. Sci. U.S.A.">
        <title>Genome sequencing of adzuki bean (Vigna angularis) provides insight into high starch and low fat accumulation and domestication.</title>
        <authorList>
            <person name="Yang K."/>
            <person name="Tian Z."/>
            <person name="Chen C."/>
            <person name="Luo L."/>
            <person name="Zhao B."/>
            <person name="Wang Z."/>
            <person name="Yu L."/>
            <person name="Li Y."/>
            <person name="Sun Y."/>
            <person name="Li W."/>
            <person name="Chen Y."/>
            <person name="Li Y."/>
            <person name="Zhang Y."/>
            <person name="Ai D."/>
            <person name="Zhao J."/>
            <person name="Shang C."/>
            <person name="Ma Y."/>
            <person name="Wu B."/>
            <person name="Wang M."/>
            <person name="Gao L."/>
            <person name="Sun D."/>
            <person name="Zhang P."/>
            <person name="Guo F."/>
            <person name="Wang W."/>
            <person name="Li Y."/>
            <person name="Wang J."/>
            <person name="Varshney R.K."/>
            <person name="Wang J."/>
            <person name="Ling H.Q."/>
            <person name="Wan P."/>
        </authorList>
    </citation>
    <scope>NUCLEOTIDE SEQUENCE</scope>
    <source>
        <strain evidence="3">cv. Jingnong 6</strain>
    </source>
</reference>
<feature type="compositionally biased region" description="Low complexity" evidence="1">
    <location>
        <begin position="88"/>
        <end position="102"/>
    </location>
</feature>
<dbReference type="AlphaFoldDB" id="A0A0L9UYP0"/>
<dbReference type="Proteomes" id="UP000053144">
    <property type="component" value="Chromosome 7"/>
</dbReference>
<accession>A0A0L9UYP0</accession>
<sequence length="160" mass="18296">MACKYVRLGYYRFYGFQFPNLFEAQGVNVKGEHAQAIQVVGSEIGQPTLRQMGFVARGNIFLHKDEANQDEVEDIDARMVESVSEADPSTTGPSAIPSSSSLSMEEHFANLSRQTQDISMVHQTRHEELFKMHQSHYNYLTKKLEDFDIRLGNIEDRHNL</sequence>
<protein>
    <submittedName>
        <fullName evidence="2">Uncharacterized protein</fullName>
    </submittedName>
</protein>
<feature type="region of interest" description="Disordered" evidence="1">
    <location>
        <begin position="82"/>
        <end position="102"/>
    </location>
</feature>
<gene>
    <name evidence="2" type="ORF">LR48_Vigan07g160700</name>
</gene>
<dbReference type="Gramene" id="KOM47903">
    <property type="protein sequence ID" value="KOM47903"/>
    <property type="gene ID" value="LR48_Vigan07g160700"/>
</dbReference>
<organism evidence="2 3">
    <name type="scientific">Phaseolus angularis</name>
    <name type="common">Azuki bean</name>
    <name type="synonym">Vigna angularis</name>
    <dbReference type="NCBI Taxonomy" id="3914"/>
    <lineage>
        <taxon>Eukaryota</taxon>
        <taxon>Viridiplantae</taxon>
        <taxon>Streptophyta</taxon>
        <taxon>Embryophyta</taxon>
        <taxon>Tracheophyta</taxon>
        <taxon>Spermatophyta</taxon>
        <taxon>Magnoliopsida</taxon>
        <taxon>eudicotyledons</taxon>
        <taxon>Gunneridae</taxon>
        <taxon>Pentapetalae</taxon>
        <taxon>rosids</taxon>
        <taxon>fabids</taxon>
        <taxon>Fabales</taxon>
        <taxon>Fabaceae</taxon>
        <taxon>Papilionoideae</taxon>
        <taxon>50 kb inversion clade</taxon>
        <taxon>NPAAA clade</taxon>
        <taxon>indigoferoid/millettioid clade</taxon>
        <taxon>Phaseoleae</taxon>
        <taxon>Vigna</taxon>
    </lineage>
</organism>
<proteinExistence type="predicted"/>
<evidence type="ECO:0000313" key="3">
    <source>
        <dbReference type="Proteomes" id="UP000053144"/>
    </source>
</evidence>
<evidence type="ECO:0000313" key="2">
    <source>
        <dbReference type="EMBL" id="KOM47903.1"/>
    </source>
</evidence>
<evidence type="ECO:0000256" key="1">
    <source>
        <dbReference type="SAM" id="MobiDB-lite"/>
    </source>
</evidence>